<evidence type="ECO:0000256" key="1">
    <source>
        <dbReference type="SAM" id="Phobius"/>
    </source>
</evidence>
<gene>
    <name evidence="2" type="ORF">POCTA_138.1.T1490019</name>
</gene>
<evidence type="ECO:0000313" key="2">
    <source>
        <dbReference type="EMBL" id="CAD8209884.1"/>
    </source>
</evidence>
<dbReference type="OMA" id="WEDNINI"/>
<name>A0A8S1YEH7_PAROT</name>
<keyword evidence="3" id="KW-1185">Reference proteome</keyword>
<proteinExistence type="predicted"/>
<evidence type="ECO:0008006" key="4">
    <source>
        <dbReference type="Google" id="ProtNLM"/>
    </source>
</evidence>
<reference evidence="2" key="1">
    <citation type="submission" date="2021-01" db="EMBL/GenBank/DDBJ databases">
        <authorList>
            <consortium name="Genoscope - CEA"/>
            <person name="William W."/>
        </authorList>
    </citation>
    <scope>NUCLEOTIDE SEQUENCE</scope>
</reference>
<dbReference type="OrthoDB" id="311225at2759"/>
<organism evidence="2 3">
    <name type="scientific">Paramecium octaurelia</name>
    <dbReference type="NCBI Taxonomy" id="43137"/>
    <lineage>
        <taxon>Eukaryota</taxon>
        <taxon>Sar</taxon>
        <taxon>Alveolata</taxon>
        <taxon>Ciliophora</taxon>
        <taxon>Intramacronucleata</taxon>
        <taxon>Oligohymenophorea</taxon>
        <taxon>Peniculida</taxon>
        <taxon>Parameciidae</taxon>
        <taxon>Paramecium</taxon>
    </lineage>
</organism>
<feature type="transmembrane region" description="Helical" evidence="1">
    <location>
        <begin position="1132"/>
        <end position="1152"/>
    </location>
</feature>
<protein>
    <recommendedName>
        <fullName evidence="4">Transmembrane protein</fullName>
    </recommendedName>
</protein>
<sequence>MGFDLLLYEEKTNYSELIRIDTKISADEICDEIFTNEDGSLSLFCLGQSTLKQYSLDFQSNVTLILEYNVSEQIGDKCKKKQIKYLQDQQIILFYQCSKWKIILITNNQASTLIQAQMKYQQAQLSRLTFIDDVCFCEMSSNNLPIYLIENYFYVIVYHHVYDKKILNCLLIELPYRIQKLLLNQKCLTIILVNELDKNDSSIIQNQKYQEVLLNQNYSINNIHLYSNLVFLQNQFELNVLINIRINQTYQISNTSLHFFDFDNVFCQFDEKKNVLQFYKYQPLSVYIQPKQKYVYVIEKANLFKRNGNIQCFRLLSENYTQQKNQEYTDMILFQYNCENKQQILWNSKNPNYFKNDTYNIYSSQGNLKVSIRNDENVQHICFERFYKLYHRGMFQLKKITNSYICFQNQSFFYIYDCQQKRIVISLNIDKYHVLEYDIAYYFVNKSNNNDLTGIQFLDGSLQYFNLNLNELVTSVTKIYSSIFLQTNTSNLPFIIQINFDKIVKYYLQKNLYQPEPILFYFESKHLKLIQYLKVLAFQSKEFFRCFQFQEQQIIFIQTLGMLGCYCIFSIQDQTRSLFLYYLIDQELQQVQNYTFQNYSFYDPVKYQFNSLNLAILIEQNNYLYIAIFSYNMSSLQLDEIIATDNTFFKFDTNLLIFSLDQVWKQISLKQFQAELELDNFQLDTASQTFSFSKNEERSVELKIENKCFQLTSLVKTSIIEIQYKQNLKLNISEMFYGPISNLTILNNSNVVLKGPFQFIKTLKICDDQNTELCIRHYHFETRINDIIFEVLMQENQILRVIRTSKRNIQYDYYVTWIKQQYFLCVSQFINYLEIELIECSEKQGQICRIISNLKVDLTIDQINIINSKRVGNLIKLEGNNTQAFIVIDNINYNIKILPCFFIDIQQIENSDNEYIVLQQNMIDSNDLELAIYSTNLNQTYSLDINEKISSEFIIIGNFHKQAFNIKLVSCKYSEDLIKIKLLIIDQSFSELVSLNLNKQKNQIQLELQNQFRYQIQNSPFTVIDSYILQYVDDSILVLRNDTDDFSQFYQIQDDRKLIDYFHRSNFSYKITRLNTTHLIFSDAYLDILVFMEYELELENYDEAEQNFVLFAQNEVSNEKVSFQIHIIKKNLSFSNSTLLIQITCLIFILIYSRSRKAKSKNQKPNSQ</sequence>
<comment type="caution">
    <text evidence="2">The sequence shown here is derived from an EMBL/GenBank/DDBJ whole genome shotgun (WGS) entry which is preliminary data.</text>
</comment>
<dbReference type="Proteomes" id="UP000683925">
    <property type="component" value="Unassembled WGS sequence"/>
</dbReference>
<keyword evidence="1" id="KW-0472">Membrane</keyword>
<dbReference type="AlphaFoldDB" id="A0A8S1YEH7"/>
<keyword evidence="1" id="KW-1133">Transmembrane helix</keyword>
<evidence type="ECO:0000313" key="3">
    <source>
        <dbReference type="Proteomes" id="UP000683925"/>
    </source>
</evidence>
<keyword evidence="1" id="KW-0812">Transmembrane</keyword>
<dbReference type="EMBL" id="CAJJDP010000151">
    <property type="protein sequence ID" value="CAD8209884.1"/>
    <property type="molecule type" value="Genomic_DNA"/>
</dbReference>
<accession>A0A8S1YEH7</accession>